<keyword evidence="2" id="KW-1003">Cell membrane</keyword>
<proteinExistence type="predicted"/>
<dbReference type="PANTHER" id="PTHR35007">
    <property type="entry name" value="INTEGRAL MEMBRANE PROTEIN-RELATED"/>
    <property type="match status" value="1"/>
</dbReference>
<evidence type="ECO:0000256" key="1">
    <source>
        <dbReference type="ARBA" id="ARBA00004651"/>
    </source>
</evidence>
<accession>A0A840PNN3</accession>
<dbReference type="EMBL" id="JACHGN010000019">
    <property type="protein sequence ID" value="MBB5137635.1"/>
    <property type="molecule type" value="Genomic_DNA"/>
</dbReference>
<keyword evidence="9" id="KW-1185">Reference proteome</keyword>
<dbReference type="Proteomes" id="UP000578449">
    <property type="component" value="Unassembled WGS sequence"/>
</dbReference>
<gene>
    <name evidence="8" type="ORF">HNP84_007387</name>
</gene>
<evidence type="ECO:0000256" key="4">
    <source>
        <dbReference type="ARBA" id="ARBA00022989"/>
    </source>
</evidence>
<feature type="transmembrane region" description="Helical" evidence="6">
    <location>
        <begin position="178"/>
        <end position="196"/>
    </location>
</feature>
<organism evidence="8 9">
    <name type="scientific">Thermocatellispora tengchongensis</name>
    <dbReference type="NCBI Taxonomy" id="1073253"/>
    <lineage>
        <taxon>Bacteria</taxon>
        <taxon>Bacillati</taxon>
        <taxon>Actinomycetota</taxon>
        <taxon>Actinomycetes</taxon>
        <taxon>Streptosporangiales</taxon>
        <taxon>Streptosporangiaceae</taxon>
        <taxon>Thermocatellispora</taxon>
    </lineage>
</organism>
<evidence type="ECO:0000256" key="2">
    <source>
        <dbReference type="ARBA" id="ARBA00022475"/>
    </source>
</evidence>
<keyword evidence="4 6" id="KW-1133">Transmembrane helix</keyword>
<sequence>MTTSRTSRPLPSPLKALAARTRRTDTPAAWHRATLDLCHGLSAELAAGRPPHEALARALPYVRFPTEAAAHMLLAATQDGGDVPAALRTAAPLHGGEGLRRLAGCWEVSITAGAALSGLLDRVEATLRASEAHRQDVAAQLAGPRATARLLAALPLLGLLLAVALGMNPLGFLLGHPAGLACLTLGAALDACGLWWTHRLVTRAETACPS</sequence>
<feature type="domain" description="Type II secretion system protein GspF" evidence="7">
    <location>
        <begin position="41"/>
        <end position="161"/>
    </location>
</feature>
<comment type="subcellular location">
    <subcellularLocation>
        <location evidence="1">Cell membrane</location>
        <topology evidence="1">Multi-pass membrane protein</topology>
    </subcellularLocation>
</comment>
<protein>
    <submittedName>
        <fullName evidence="8">Tight adherence protein B</fullName>
    </submittedName>
</protein>
<dbReference type="GO" id="GO:0005886">
    <property type="term" value="C:plasma membrane"/>
    <property type="evidence" value="ECO:0007669"/>
    <property type="project" value="UniProtKB-SubCell"/>
</dbReference>
<dbReference type="InterPro" id="IPR018076">
    <property type="entry name" value="T2SS_GspF_dom"/>
</dbReference>
<reference evidence="8 9" key="1">
    <citation type="submission" date="2020-08" db="EMBL/GenBank/DDBJ databases">
        <title>Genomic Encyclopedia of Type Strains, Phase IV (KMG-IV): sequencing the most valuable type-strain genomes for metagenomic binning, comparative biology and taxonomic classification.</title>
        <authorList>
            <person name="Goeker M."/>
        </authorList>
    </citation>
    <scope>NUCLEOTIDE SEQUENCE [LARGE SCALE GENOMIC DNA]</scope>
    <source>
        <strain evidence="8 9">DSM 45615</strain>
    </source>
</reference>
<evidence type="ECO:0000256" key="5">
    <source>
        <dbReference type="ARBA" id="ARBA00023136"/>
    </source>
</evidence>
<evidence type="ECO:0000313" key="8">
    <source>
        <dbReference type="EMBL" id="MBB5137635.1"/>
    </source>
</evidence>
<dbReference type="PANTHER" id="PTHR35007:SF4">
    <property type="entry name" value="CONSERVED TRANSMEMBRANE PROTEIN-RELATED"/>
    <property type="match status" value="1"/>
</dbReference>
<dbReference type="Pfam" id="PF00482">
    <property type="entry name" value="T2SSF"/>
    <property type="match status" value="1"/>
</dbReference>
<evidence type="ECO:0000256" key="3">
    <source>
        <dbReference type="ARBA" id="ARBA00022692"/>
    </source>
</evidence>
<evidence type="ECO:0000313" key="9">
    <source>
        <dbReference type="Proteomes" id="UP000578449"/>
    </source>
</evidence>
<dbReference type="RefSeq" id="WP_185054536.1">
    <property type="nucleotide sequence ID" value="NZ_BAABIX010000038.1"/>
</dbReference>
<evidence type="ECO:0000256" key="6">
    <source>
        <dbReference type="SAM" id="Phobius"/>
    </source>
</evidence>
<keyword evidence="5 6" id="KW-0472">Membrane</keyword>
<name>A0A840PNN3_9ACTN</name>
<dbReference type="AlphaFoldDB" id="A0A840PNN3"/>
<feature type="transmembrane region" description="Helical" evidence="6">
    <location>
        <begin position="150"/>
        <end position="172"/>
    </location>
</feature>
<comment type="caution">
    <text evidence="8">The sequence shown here is derived from an EMBL/GenBank/DDBJ whole genome shotgun (WGS) entry which is preliminary data.</text>
</comment>
<keyword evidence="3 6" id="KW-0812">Transmembrane</keyword>
<evidence type="ECO:0000259" key="7">
    <source>
        <dbReference type="Pfam" id="PF00482"/>
    </source>
</evidence>